<dbReference type="eggNOG" id="ENOG5030VU6">
    <property type="taxonomic scope" value="Bacteria"/>
</dbReference>
<name>Q7U5W1_PARMW</name>
<proteinExistence type="predicted"/>
<evidence type="ECO:0000313" key="2">
    <source>
        <dbReference type="Proteomes" id="UP000001422"/>
    </source>
</evidence>
<dbReference type="AlphaFoldDB" id="Q7U5W1"/>
<gene>
    <name evidence="1" type="ordered locus">SYNW1580</name>
</gene>
<organism evidence="1 2">
    <name type="scientific">Parasynechococcus marenigrum (strain WH8102)</name>
    <dbReference type="NCBI Taxonomy" id="84588"/>
    <lineage>
        <taxon>Bacteria</taxon>
        <taxon>Bacillati</taxon>
        <taxon>Cyanobacteriota</taxon>
        <taxon>Cyanophyceae</taxon>
        <taxon>Synechococcales</taxon>
        <taxon>Prochlorococcaceae</taxon>
        <taxon>Parasynechococcus</taxon>
        <taxon>Parasynechococcus marenigrum</taxon>
    </lineage>
</organism>
<protein>
    <submittedName>
        <fullName evidence="1">Uncharacterized protein</fullName>
    </submittedName>
</protein>
<sequence length="117" mass="13563">MLSRPHPCLGWLHISPADTRRVMDRLLAERDAALEVDPTFSGMPQSFIDWTWHTWLPSHLHRYEKQVEAHMLYLDSKIGTLNSELEKRVGGVLDDRDAAADLRDRLQRELDAREMAS</sequence>
<dbReference type="EMBL" id="BX569693">
    <property type="protein sequence ID" value="CAE08095.1"/>
    <property type="molecule type" value="Genomic_DNA"/>
</dbReference>
<reference evidence="1 2" key="1">
    <citation type="journal article" date="2003" name="Nature">
        <title>The genome of a motile marine Synechococcus.</title>
        <authorList>
            <person name="Palenik B."/>
            <person name="Brahamsha B."/>
            <person name="Larimer F."/>
            <person name="Land M."/>
            <person name="Hauser L."/>
            <person name="Chain P."/>
            <person name="Lamerdin J."/>
            <person name="Regala W."/>
            <person name="Allen E.A."/>
            <person name="McCarren J."/>
            <person name="Paulsen I."/>
            <person name="Dufresne A."/>
            <person name="Partensky F."/>
            <person name="Webb E."/>
            <person name="Waterbury J."/>
        </authorList>
    </citation>
    <scope>NUCLEOTIDE SEQUENCE [LARGE SCALE GENOMIC DNA]</scope>
    <source>
        <strain evidence="1 2">WH8102</strain>
    </source>
</reference>
<dbReference type="Proteomes" id="UP000001422">
    <property type="component" value="Chromosome"/>
</dbReference>
<evidence type="ECO:0000313" key="1">
    <source>
        <dbReference type="EMBL" id="CAE08095.1"/>
    </source>
</evidence>
<accession>Q7U5W1</accession>
<keyword evidence="2" id="KW-1185">Reference proteome</keyword>
<dbReference type="HOGENOM" id="CLU_2083709_0_0_3"/>
<dbReference type="KEGG" id="syw:SYNW1580"/>